<keyword evidence="2" id="KW-0472">Membrane</keyword>
<proteinExistence type="inferred from homology"/>
<dbReference type="GO" id="GO:0016887">
    <property type="term" value="F:ATP hydrolysis activity"/>
    <property type="evidence" value="ECO:0007669"/>
    <property type="project" value="InterPro"/>
</dbReference>
<keyword evidence="2" id="KW-1133">Transmembrane helix</keyword>
<dbReference type="InterPro" id="IPR002194">
    <property type="entry name" value="Chaperonin_TCP-1_CS"/>
</dbReference>
<dbReference type="PANTHER" id="PTHR10072">
    <property type="entry name" value="IRON-SULFUR CLUSTER ASSEMBLY PROTEIN"/>
    <property type="match status" value="1"/>
</dbReference>
<dbReference type="PROSITE" id="PS00751">
    <property type="entry name" value="TCP1_2"/>
    <property type="match status" value="1"/>
</dbReference>
<name>A0A835IK12_9MAGN</name>
<dbReference type="GO" id="GO:0016226">
    <property type="term" value="P:iron-sulfur cluster assembly"/>
    <property type="evidence" value="ECO:0007669"/>
    <property type="project" value="TreeGrafter"/>
</dbReference>
<dbReference type="SUPFAM" id="SSF48592">
    <property type="entry name" value="GroEL equatorial domain-like"/>
    <property type="match status" value="1"/>
</dbReference>
<dbReference type="Proteomes" id="UP000631114">
    <property type="component" value="Unassembled WGS sequence"/>
</dbReference>
<accession>A0A835IK12</accession>
<evidence type="ECO:0000313" key="4">
    <source>
        <dbReference type="Proteomes" id="UP000631114"/>
    </source>
</evidence>
<dbReference type="GO" id="GO:0051082">
    <property type="term" value="F:unfolded protein binding"/>
    <property type="evidence" value="ECO:0007669"/>
    <property type="project" value="InterPro"/>
</dbReference>
<dbReference type="InterPro" id="IPR027413">
    <property type="entry name" value="GROEL-like_equatorial_sf"/>
</dbReference>
<protein>
    <submittedName>
        <fullName evidence="3">Uncharacterized protein</fullName>
    </submittedName>
</protein>
<dbReference type="Pfam" id="PF00118">
    <property type="entry name" value="Cpn60_TCP1"/>
    <property type="match status" value="1"/>
</dbReference>
<dbReference type="GO" id="GO:0005739">
    <property type="term" value="C:mitochondrion"/>
    <property type="evidence" value="ECO:0007669"/>
    <property type="project" value="TreeGrafter"/>
</dbReference>
<dbReference type="Gene3D" id="1.10.560.10">
    <property type="entry name" value="GroEL-like equatorial domain"/>
    <property type="match status" value="1"/>
</dbReference>
<evidence type="ECO:0000313" key="3">
    <source>
        <dbReference type="EMBL" id="KAF9617988.1"/>
    </source>
</evidence>
<comment type="similarity">
    <text evidence="1">Belongs to the TCP-1 chaperonin family.</text>
</comment>
<dbReference type="InterPro" id="IPR035903">
    <property type="entry name" value="HesB-like_dom_sf"/>
</dbReference>
<dbReference type="SUPFAM" id="SSF89360">
    <property type="entry name" value="HesB-like domain"/>
    <property type="match status" value="1"/>
</dbReference>
<keyword evidence="4" id="KW-1185">Reference proteome</keyword>
<dbReference type="InterPro" id="IPR002423">
    <property type="entry name" value="Cpn60/GroEL/TCP-1"/>
</dbReference>
<feature type="transmembrane region" description="Helical" evidence="2">
    <location>
        <begin position="20"/>
        <end position="40"/>
    </location>
</feature>
<dbReference type="GO" id="GO:0051537">
    <property type="term" value="F:2 iron, 2 sulfur cluster binding"/>
    <property type="evidence" value="ECO:0007669"/>
    <property type="project" value="TreeGrafter"/>
</dbReference>
<dbReference type="GO" id="GO:0006457">
    <property type="term" value="P:protein folding"/>
    <property type="evidence" value="ECO:0007669"/>
    <property type="project" value="InterPro"/>
</dbReference>
<dbReference type="EMBL" id="JADFTS010000003">
    <property type="protein sequence ID" value="KAF9617988.1"/>
    <property type="molecule type" value="Genomic_DNA"/>
</dbReference>
<gene>
    <name evidence="3" type="ORF">IFM89_039285</name>
</gene>
<comment type="caution">
    <text evidence="3">The sequence shown here is derived from an EMBL/GenBank/DDBJ whole genome shotgun (WGS) entry which is preliminary data.</text>
</comment>
<reference evidence="3 4" key="1">
    <citation type="submission" date="2020-10" db="EMBL/GenBank/DDBJ databases">
        <title>The Coptis chinensis genome and diversification of protoberbering-type alkaloids.</title>
        <authorList>
            <person name="Wang B."/>
            <person name="Shu S."/>
            <person name="Song C."/>
            <person name="Liu Y."/>
        </authorList>
    </citation>
    <scope>NUCLEOTIDE SEQUENCE [LARGE SCALE GENOMIC DNA]</scope>
    <source>
        <strain evidence="3">HL-2020</strain>
        <tissue evidence="3">Leaf</tissue>
    </source>
</reference>
<evidence type="ECO:0000256" key="2">
    <source>
        <dbReference type="SAM" id="Phobius"/>
    </source>
</evidence>
<evidence type="ECO:0000256" key="1">
    <source>
        <dbReference type="ARBA" id="ARBA00008020"/>
    </source>
</evidence>
<sequence>MPKLEYNQIERRLSGFPTGLLRIFLQNILVVFVGFAFWTGKRWRLILAKQRSRRGQFSVVRRQALSLIDSAATRIRHRYNKGQRRFLKLGVKARGCNGLSYTLNYAGLGYKAMYFAAILMAHEEYIYDMTYANGFIETFGNEGNATISNDGATIMKLLDVVHPTAKILIDIAKSQDSEWVMEPLE</sequence>
<dbReference type="OrthoDB" id="333486at2759"/>
<dbReference type="PANTHER" id="PTHR10072:SF41">
    <property type="entry name" value="IRON-SULFUR CLUSTER ASSEMBLY 1 HOMOLOG, MITOCHONDRIAL"/>
    <property type="match status" value="1"/>
</dbReference>
<dbReference type="InterPro" id="IPR050322">
    <property type="entry name" value="Fe-S_cluster_asmbl/transfer"/>
</dbReference>
<organism evidence="3 4">
    <name type="scientific">Coptis chinensis</name>
    <dbReference type="NCBI Taxonomy" id="261450"/>
    <lineage>
        <taxon>Eukaryota</taxon>
        <taxon>Viridiplantae</taxon>
        <taxon>Streptophyta</taxon>
        <taxon>Embryophyta</taxon>
        <taxon>Tracheophyta</taxon>
        <taxon>Spermatophyta</taxon>
        <taxon>Magnoliopsida</taxon>
        <taxon>Ranunculales</taxon>
        <taxon>Ranunculaceae</taxon>
        <taxon>Coptidoideae</taxon>
        <taxon>Coptis</taxon>
    </lineage>
</organism>
<keyword evidence="2" id="KW-0812">Transmembrane</keyword>
<dbReference type="AlphaFoldDB" id="A0A835IK12"/>
<dbReference type="GO" id="GO:0005524">
    <property type="term" value="F:ATP binding"/>
    <property type="evidence" value="ECO:0007669"/>
    <property type="project" value="InterPro"/>
</dbReference>